<dbReference type="SUPFAM" id="SSF46785">
    <property type="entry name" value="Winged helix' DNA-binding domain"/>
    <property type="match status" value="1"/>
</dbReference>
<dbReference type="Gene3D" id="1.10.10.10">
    <property type="entry name" value="Winged helix-like DNA-binding domain superfamily/Winged helix DNA-binding domain"/>
    <property type="match status" value="1"/>
</dbReference>
<dbReference type="AlphaFoldDB" id="A0A927G7P9"/>
<dbReference type="InterPro" id="IPR000835">
    <property type="entry name" value="HTH_MarR-typ"/>
</dbReference>
<feature type="region of interest" description="Disordered" evidence="1">
    <location>
        <begin position="148"/>
        <end position="201"/>
    </location>
</feature>
<organism evidence="3 4">
    <name type="scientific">Cellulosimicrobium arenosum</name>
    <dbReference type="NCBI Taxonomy" id="2708133"/>
    <lineage>
        <taxon>Bacteria</taxon>
        <taxon>Bacillati</taxon>
        <taxon>Actinomycetota</taxon>
        <taxon>Actinomycetes</taxon>
        <taxon>Micrococcales</taxon>
        <taxon>Promicromonosporaceae</taxon>
        <taxon>Cellulosimicrobium</taxon>
    </lineage>
</organism>
<dbReference type="PANTHER" id="PTHR33164:SF99">
    <property type="entry name" value="MARR FAMILY REGULATORY PROTEIN"/>
    <property type="match status" value="1"/>
</dbReference>
<dbReference type="SMART" id="SM00347">
    <property type="entry name" value="HTH_MARR"/>
    <property type="match status" value="1"/>
</dbReference>
<dbReference type="Proteomes" id="UP000610846">
    <property type="component" value="Unassembled WGS sequence"/>
</dbReference>
<keyword evidence="4" id="KW-1185">Reference proteome</keyword>
<reference evidence="3" key="1">
    <citation type="journal article" date="2018" name="Curr. Microbiol.">
        <title>Cellulosimicrobium arenosum sp. nov., Isolated from Marine Sediment Sand.</title>
        <authorList>
            <person name="Oh M."/>
            <person name="Kim J.H."/>
            <person name="Yoon J.H."/>
            <person name="Schumann P."/>
            <person name="Kim W."/>
        </authorList>
    </citation>
    <scope>NUCLEOTIDE SEQUENCE</scope>
    <source>
        <strain evidence="3">KCTC 49039</strain>
    </source>
</reference>
<evidence type="ECO:0000313" key="3">
    <source>
        <dbReference type="EMBL" id="MBD8078418.1"/>
    </source>
</evidence>
<dbReference type="PANTHER" id="PTHR33164">
    <property type="entry name" value="TRANSCRIPTIONAL REGULATOR, MARR FAMILY"/>
    <property type="match status" value="1"/>
</dbReference>
<dbReference type="GO" id="GO:0006950">
    <property type="term" value="P:response to stress"/>
    <property type="evidence" value="ECO:0007669"/>
    <property type="project" value="TreeGrafter"/>
</dbReference>
<accession>A0A927G7P9</accession>
<evidence type="ECO:0000259" key="2">
    <source>
        <dbReference type="PROSITE" id="PS50995"/>
    </source>
</evidence>
<dbReference type="Pfam" id="PF12802">
    <property type="entry name" value="MarR_2"/>
    <property type="match status" value="1"/>
</dbReference>
<dbReference type="EMBL" id="JACYHB010000003">
    <property type="protein sequence ID" value="MBD8078418.1"/>
    <property type="molecule type" value="Genomic_DNA"/>
</dbReference>
<proteinExistence type="predicted"/>
<feature type="domain" description="HTH marR-type" evidence="2">
    <location>
        <begin position="1"/>
        <end position="144"/>
    </location>
</feature>
<dbReference type="GO" id="GO:0003700">
    <property type="term" value="F:DNA-binding transcription factor activity"/>
    <property type="evidence" value="ECO:0007669"/>
    <property type="project" value="InterPro"/>
</dbReference>
<dbReference type="PROSITE" id="PS50995">
    <property type="entry name" value="HTH_MARR_2"/>
    <property type="match status" value="1"/>
</dbReference>
<sequence length="201" mass="21836">MSRLSDDDLETWSALATVLEWLPAALDAQLLRDAGLTHFEYGVMFALADAQDRTLRMSTLAGYSNSSLSRLSRAVARLEARGWVRRAPDPTDGRYTLATLTEAGERKIDEAAPGHEDTVNRLVLDALSRAQVRQLREISRRITTAIRADDGWRPSSPTSAPPSAEPRDPRSGVRRSGRAVRGPRAGAGHTRPVSGPADGPT</sequence>
<dbReference type="PRINTS" id="PR00598">
    <property type="entry name" value="HTHMARR"/>
</dbReference>
<gene>
    <name evidence="3" type="ORF">IF651_05015</name>
</gene>
<reference evidence="3" key="2">
    <citation type="submission" date="2020-09" db="EMBL/GenBank/DDBJ databases">
        <authorList>
            <person name="Yu Y."/>
        </authorList>
    </citation>
    <scope>NUCLEOTIDE SEQUENCE</scope>
    <source>
        <strain evidence="3">KCTC 49039</strain>
    </source>
</reference>
<evidence type="ECO:0000256" key="1">
    <source>
        <dbReference type="SAM" id="MobiDB-lite"/>
    </source>
</evidence>
<comment type="caution">
    <text evidence="3">The sequence shown here is derived from an EMBL/GenBank/DDBJ whole genome shotgun (WGS) entry which is preliminary data.</text>
</comment>
<protein>
    <submittedName>
        <fullName evidence="3">Winged helix-turn-helix transcriptional regulator</fullName>
    </submittedName>
</protein>
<evidence type="ECO:0000313" key="4">
    <source>
        <dbReference type="Proteomes" id="UP000610846"/>
    </source>
</evidence>
<dbReference type="InterPro" id="IPR039422">
    <property type="entry name" value="MarR/SlyA-like"/>
</dbReference>
<dbReference type="RefSeq" id="WP_191828007.1">
    <property type="nucleotide sequence ID" value="NZ_JACYHB010000003.1"/>
</dbReference>
<name>A0A927G7P9_9MICO</name>
<dbReference type="InterPro" id="IPR036388">
    <property type="entry name" value="WH-like_DNA-bd_sf"/>
</dbReference>
<dbReference type="InterPro" id="IPR036390">
    <property type="entry name" value="WH_DNA-bd_sf"/>
</dbReference>
<feature type="compositionally biased region" description="Low complexity" evidence="1">
    <location>
        <begin position="179"/>
        <end position="188"/>
    </location>
</feature>